<evidence type="ECO:0000256" key="5">
    <source>
        <dbReference type="ARBA" id="ARBA00023136"/>
    </source>
</evidence>
<reference evidence="10 11" key="1">
    <citation type="journal article" date="2013" name="Genome Announc.">
        <title>The Draft Genome Sequence of Sphingomonas paucimobilis Strain HER1398 (Proteobacteria), Host to the Giant PAU Phage, Indicates That It Is a Member of the Genus Sphingobacterium (Bacteroidetes).</title>
        <authorList>
            <person name="White R.A.III."/>
            <person name="Suttle C.A."/>
        </authorList>
    </citation>
    <scope>NUCLEOTIDE SEQUENCE [LARGE SCALE GENOMIC DNA]</scope>
    <source>
        <strain evidence="10 11">HER1398</strain>
    </source>
</reference>
<dbReference type="NCBIfam" id="TIGR04056">
    <property type="entry name" value="OMP_RagA_SusC"/>
    <property type="match status" value="1"/>
</dbReference>
<dbReference type="Pfam" id="PF07660">
    <property type="entry name" value="STN"/>
    <property type="match status" value="1"/>
</dbReference>
<evidence type="ECO:0000259" key="8">
    <source>
        <dbReference type="Pfam" id="PF07660"/>
    </source>
</evidence>
<dbReference type="InterPro" id="IPR023996">
    <property type="entry name" value="TonB-dep_OMP_SusC/RagA"/>
</dbReference>
<dbReference type="STRING" id="1346330.M472_04140"/>
<evidence type="ECO:0000259" key="9">
    <source>
        <dbReference type="Pfam" id="PF07715"/>
    </source>
</evidence>
<dbReference type="PATRIC" id="fig|1346330.5.peg.3588"/>
<dbReference type="InterPro" id="IPR037066">
    <property type="entry name" value="Plug_dom_sf"/>
</dbReference>
<sequence>MYKFFITKYGGRDSHASIRRAIRIMKLSTILLLIGTFQLHAVTLAQRVSLRADRISLERTFGEIKKQTGYDFVYDESLIKSVGPLNLNIQNKSLEETLDHLLSSHQLSYSITDKIVTVRGKESRKATLTDGRQQGIVIGTVRDEKGNPLVGVTIVIEGQNKGTQTDNKGGFRIEAAIGDRLNCRLLGYYHEIKSIEKYGPGIIVVLKNRIESLDAVAVVNTGYQKISKERSAGSYAKPDMKVLMERSGTIDIIQRLDGLIPGLVINNSSSPTNGPVGSSSSGNSIMIRGLNTLNSSREPLIVLNGVPSSDISAINPNDVEDITVLKDATAASIWGSKAANGVIVITTKKGKNKEAIQVNYNGFINFQGKPQIEKLNTLDSRAFIQAAKDVFDPVLNNYASISRPQSGGLAPIMPHETILYNLENLSQEQVDAKLEALANQNGIAQAKDLFYRNAVLMNHNISLSGGTERYNYYGSGAYIDNKSSKIGDKNKNYSINLNQSYTFNKWLQLHLITDISNKDIVLSNAIQPTAAFLPYVLYKNADGSSADLSWLYRDEKNRKNYEQLSGTSLGYAPLDEINTGNTSNNIWTAKINSGVTVNLLKGLRYEGVFSLSKMQSKTINDLTQDNYDVRSELVSFTPLDGSAPYISNKGGRHTNSFGSQKNWTVRNQFVYDNTWLEGKHSLILLAGQEAQEQLYNTNRSVVRGYNNQLMTVDYLDYKLLSTGVNNVVMPTSSDGTSRLTPDFYTEGESLVRITSYYANSGYTFDNRYTINLASRIDQSNLFGKDKSAQNKPLWSVGLGWQIGKERFMEQFNWLNQLGLRTSFGLTGNSPNPGEAASQDILATLYAGNAVVYPEGVGLELAMPANKKLTWETTKTFNFGIDFSLLNNRISGSVDVYDKHTQNLIAPMFVNPLTGFSTITGNAGNLTNKGLDINLTTVNISHKDFSWSTLLNLGYNSNKLTKINRERPITRGDQLISNPYVEGYPAFAVFSYHYAGLDQVGDPQIYLQDGSITKQRSVTTVDDMRYMGTFQPVWSGGLTNRFTYRNLSLAANIVYNLGHVMRRDVNTLFGGRGLVANQGYFAMFTGNVNAEFSDRWKKPGDELITDIPAYTTSSTSLARGNMSYYTNADRNVLNASYIKLRDITLGYKLPTPITDKLRTQAVTLRLQVSNIMLWKANSVGIDPEFLDAYGGWDGSATILGIYQGGYRKTPINQGTVTLGASISF</sequence>
<organism evidence="10 11">
    <name type="scientific">Sphingobacterium paucimobilis HER1398</name>
    <dbReference type="NCBI Taxonomy" id="1346330"/>
    <lineage>
        <taxon>Bacteria</taxon>
        <taxon>Pseudomonadati</taxon>
        <taxon>Bacteroidota</taxon>
        <taxon>Sphingobacteriia</taxon>
        <taxon>Sphingobacteriales</taxon>
        <taxon>Sphingobacteriaceae</taxon>
        <taxon>Sphingobacterium</taxon>
    </lineage>
</organism>
<proteinExistence type="inferred from homology"/>
<dbReference type="Gene3D" id="2.60.40.1120">
    <property type="entry name" value="Carboxypeptidase-like, regulatory domain"/>
    <property type="match status" value="1"/>
</dbReference>
<evidence type="ECO:0000256" key="2">
    <source>
        <dbReference type="ARBA" id="ARBA00022448"/>
    </source>
</evidence>
<comment type="similarity">
    <text evidence="7">Belongs to the TonB-dependent receptor family.</text>
</comment>
<dbReference type="InterPro" id="IPR008969">
    <property type="entry name" value="CarboxyPept-like_regulatory"/>
</dbReference>
<dbReference type="GO" id="GO:0009279">
    <property type="term" value="C:cell outer membrane"/>
    <property type="evidence" value="ECO:0007669"/>
    <property type="project" value="UniProtKB-SubCell"/>
</dbReference>
<comment type="caution">
    <text evidence="10">The sequence shown here is derived from an EMBL/GenBank/DDBJ whole genome shotgun (WGS) entry which is preliminary data.</text>
</comment>
<evidence type="ECO:0000313" key="10">
    <source>
        <dbReference type="EMBL" id="ERJ57950.1"/>
    </source>
</evidence>
<evidence type="ECO:0000256" key="7">
    <source>
        <dbReference type="PROSITE-ProRule" id="PRU01360"/>
    </source>
</evidence>
<dbReference type="PROSITE" id="PS52016">
    <property type="entry name" value="TONB_DEPENDENT_REC_3"/>
    <property type="match status" value="1"/>
</dbReference>
<dbReference type="Pfam" id="PF13715">
    <property type="entry name" value="CarbopepD_reg_2"/>
    <property type="match status" value="1"/>
</dbReference>
<dbReference type="Gene3D" id="2.40.170.20">
    <property type="entry name" value="TonB-dependent receptor, beta-barrel domain"/>
    <property type="match status" value="1"/>
</dbReference>
<dbReference type="AlphaFoldDB" id="U2HRN5"/>
<evidence type="ECO:0000256" key="6">
    <source>
        <dbReference type="ARBA" id="ARBA00023237"/>
    </source>
</evidence>
<dbReference type="Pfam" id="PF07715">
    <property type="entry name" value="Plug"/>
    <property type="match status" value="1"/>
</dbReference>
<accession>U2HRN5</accession>
<evidence type="ECO:0008006" key="12">
    <source>
        <dbReference type="Google" id="ProtNLM"/>
    </source>
</evidence>
<dbReference type="EMBL" id="ATDL01000020">
    <property type="protein sequence ID" value="ERJ57950.1"/>
    <property type="molecule type" value="Genomic_DNA"/>
</dbReference>
<gene>
    <name evidence="10" type="ORF">M472_04140</name>
</gene>
<dbReference type="InterPro" id="IPR012910">
    <property type="entry name" value="Plug_dom"/>
</dbReference>
<keyword evidence="6 7" id="KW-0998">Cell outer membrane</keyword>
<comment type="subcellular location">
    <subcellularLocation>
        <location evidence="1 7">Cell outer membrane</location>
        <topology evidence="1 7">Multi-pass membrane protein</topology>
    </subcellularLocation>
</comment>
<dbReference type="SUPFAM" id="SSF56935">
    <property type="entry name" value="Porins"/>
    <property type="match status" value="1"/>
</dbReference>
<dbReference type="eggNOG" id="COG1629">
    <property type="taxonomic scope" value="Bacteria"/>
</dbReference>
<name>U2HRN5_9SPHI</name>
<keyword evidence="5 7" id="KW-0472">Membrane</keyword>
<keyword evidence="4 7" id="KW-0812">Transmembrane</keyword>
<feature type="domain" description="Secretin/TonB short N-terminal" evidence="8">
    <location>
        <begin position="70"/>
        <end position="120"/>
    </location>
</feature>
<keyword evidence="2 7" id="KW-0813">Transport</keyword>
<dbReference type="InterPro" id="IPR036942">
    <property type="entry name" value="Beta-barrel_TonB_sf"/>
</dbReference>
<dbReference type="Gene3D" id="2.170.130.10">
    <property type="entry name" value="TonB-dependent receptor, plug domain"/>
    <property type="match status" value="1"/>
</dbReference>
<evidence type="ECO:0000256" key="3">
    <source>
        <dbReference type="ARBA" id="ARBA00022452"/>
    </source>
</evidence>
<protein>
    <recommendedName>
        <fullName evidence="12">Secretin/TonB short N-terminal domain-containing protein</fullName>
    </recommendedName>
</protein>
<evidence type="ECO:0000256" key="4">
    <source>
        <dbReference type="ARBA" id="ARBA00022692"/>
    </source>
</evidence>
<feature type="domain" description="TonB-dependent receptor plug" evidence="9">
    <location>
        <begin position="244"/>
        <end position="342"/>
    </location>
</feature>
<keyword evidence="3 7" id="KW-1134">Transmembrane beta strand</keyword>
<dbReference type="InterPro" id="IPR011662">
    <property type="entry name" value="Secretin/TonB_short_N"/>
</dbReference>
<dbReference type="NCBIfam" id="TIGR04057">
    <property type="entry name" value="SusC_RagA_signa"/>
    <property type="match status" value="1"/>
</dbReference>
<dbReference type="Proteomes" id="UP000016584">
    <property type="component" value="Unassembled WGS sequence"/>
</dbReference>
<evidence type="ECO:0000313" key="11">
    <source>
        <dbReference type="Proteomes" id="UP000016584"/>
    </source>
</evidence>
<dbReference type="SUPFAM" id="SSF49464">
    <property type="entry name" value="Carboxypeptidase regulatory domain-like"/>
    <property type="match status" value="1"/>
</dbReference>
<dbReference type="InterPro" id="IPR023997">
    <property type="entry name" value="TonB-dep_OMP_SusC/RagA_CS"/>
</dbReference>
<dbReference type="InterPro" id="IPR039426">
    <property type="entry name" value="TonB-dep_rcpt-like"/>
</dbReference>
<evidence type="ECO:0000256" key="1">
    <source>
        <dbReference type="ARBA" id="ARBA00004571"/>
    </source>
</evidence>
<keyword evidence="11" id="KW-1185">Reference proteome</keyword>